<dbReference type="Pfam" id="PF00096">
    <property type="entry name" value="zf-C2H2"/>
    <property type="match status" value="3"/>
</dbReference>
<dbReference type="Proteomes" id="UP000215127">
    <property type="component" value="Chromosome 10"/>
</dbReference>
<dbReference type="PANTHER" id="PTHR14003:SF19">
    <property type="entry name" value="YY2 TRANSCRIPTION FACTOR"/>
    <property type="match status" value="1"/>
</dbReference>
<feature type="compositionally biased region" description="Polar residues" evidence="7">
    <location>
        <begin position="464"/>
        <end position="492"/>
    </location>
</feature>
<evidence type="ECO:0000313" key="9">
    <source>
        <dbReference type="EMBL" id="SMQ54978.1"/>
    </source>
</evidence>
<keyword evidence="4" id="KW-0862">Zinc</keyword>
<protein>
    <recommendedName>
        <fullName evidence="5">C2H2 type master regulator of conidiophore development brlA</fullName>
    </recommendedName>
</protein>
<dbReference type="PROSITE" id="PS50157">
    <property type="entry name" value="ZINC_FINGER_C2H2_2"/>
    <property type="match status" value="3"/>
</dbReference>
<sequence>MQSPKQFEDMAWEELPSLTYTTFEIGSWTNETDLNSSLASYSSPTDLSIDASELISTRPGSRLQSPLEPHQNEAYLTGFTTPRYRVLNDSNLSFAYSRVPRSLAPSAAAGTDTVSRGRRDDAPNPNKHACFECPDCAKSFRYHKDLARHNLRAHVPSFQRPFPCDFPGCPQAFVHPKDLRRHKATHEEPDIRRRVECPTAGCTKSFTRQDNLSRHLRVHDPTASESLPPQTTSTSIDLEAAVLNPALPDSSQNALDSDDSKNNDGILSNGHYEAETAGVSDLLPNELRSTPEAFTSIEASSDHQPGPIFSWQAALAETPLPIRPLCTSNAPVPATPEKGQNQQASDETDHHENDAGFSSALVELDGMIHDLLIRTAIWQERSIQAQSPMRSVKTFENQPAEVSSLARSISALELELPPRNDCDSSAVDFFATAVRACTESSHRSTLPTLKSDAGIQTHAHNGFSGYSDSGSYRSQPQSVGQSGSHQRYITQHTGDKRAAPDLPSGDGNGRDRAGGKKRKLDSLDKVLYLCICRVAERETCPDASLAFEGPSLLIRHLEKDHNLFSHTDCVQKFDSASLARPKRHYCGMYCPIADCTRRDPQDPKLHHDTDHCFRGRDKTTEKWKALFKLKYPLLECPEDGFTITTAGRTENFLLPYATMSSDPDLHSQPDSDVSPANSYPTAVEAYSPYLSQDHSSFNHGFHWLNRIPPALGSPSNDTSIGDGTVGISSFVDVRVNGAHAHRSTVELSIPSEPTPSSSADRSIHDQMRTVLAQQEMLKQQSSSRQTVITDADALIRALKDALEATKEPDARPEVRTASLSRIDLLFQVYRQSRAIYAATLATESSGTDTSKYADSAIHFASM</sequence>
<dbReference type="GO" id="GO:0008270">
    <property type="term" value="F:zinc ion binding"/>
    <property type="evidence" value="ECO:0007669"/>
    <property type="project" value="UniProtKB-KW"/>
</dbReference>
<evidence type="ECO:0000313" key="10">
    <source>
        <dbReference type="Proteomes" id="UP000215127"/>
    </source>
</evidence>
<dbReference type="PROSITE" id="PS00028">
    <property type="entry name" value="ZINC_FINGER_C2H2_1"/>
    <property type="match status" value="3"/>
</dbReference>
<dbReference type="PANTHER" id="PTHR14003">
    <property type="entry name" value="TRANSCRIPTIONAL REPRESSOR PROTEIN YY"/>
    <property type="match status" value="1"/>
</dbReference>
<evidence type="ECO:0000256" key="5">
    <source>
        <dbReference type="ARBA" id="ARBA00044085"/>
    </source>
</evidence>
<dbReference type="GO" id="GO:0000785">
    <property type="term" value="C:chromatin"/>
    <property type="evidence" value="ECO:0007669"/>
    <property type="project" value="TreeGrafter"/>
</dbReference>
<evidence type="ECO:0000256" key="3">
    <source>
        <dbReference type="ARBA" id="ARBA00022771"/>
    </source>
</evidence>
<dbReference type="InterPro" id="IPR036236">
    <property type="entry name" value="Znf_C2H2_sf"/>
</dbReference>
<feature type="region of interest" description="Disordered" evidence="7">
    <location>
        <begin position="324"/>
        <end position="353"/>
    </location>
</feature>
<dbReference type="STRING" id="1276538.A0A1X7S5M1"/>
<organism evidence="9 10">
    <name type="scientific">Zymoseptoria tritici (strain ST99CH_3D7)</name>
    <dbReference type="NCBI Taxonomy" id="1276538"/>
    <lineage>
        <taxon>Eukaryota</taxon>
        <taxon>Fungi</taxon>
        <taxon>Dikarya</taxon>
        <taxon>Ascomycota</taxon>
        <taxon>Pezizomycotina</taxon>
        <taxon>Dothideomycetes</taxon>
        <taxon>Dothideomycetidae</taxon>
        <taxon>Mycosphaerellales</taxon>
        <taxon>Mycosphaerellaceae</taxon>
        <taxon>Zymoseptoria</taxon>
    </lineage>
</organism>
<feature type="region of interest" description="Disordered" evidence="7">
    <location>
        <begin position="464"/>
        <end position="517"/>
    </location>
</feature>
<dbReference type="InterPro" id="IPR013087">
    <property type="entry name" value="Znf_C2H2_type"/>
</dbReference>
<evidence type="ECO:0000256" key="7">
    <source>
        <dbReference type="SAM" id="MobiDB-lite"/>
    </source>
</evidence>
<evidence type="ECO:0000256" key="4">
    <source>
        <dbReference type="ARBA" id="ARBA00022833"/>
    </source>
</evidence>
<dbReference type="GO" id="GO:0000981">
    <property type="term" value="F:DNA-binding transcription factor activity, RNA polymerase II-specific"/>
    <property type="evidence" value="ECO:0007669"/>
    <property type="project" value="TreeGrafter"/>
</dbReference>
<keyword evidence="1" id="KW-0479">Metal-binding</keyword>
<feature type="domain" description="C2H2-type" evidence="8">
    <location>
        <begin position="131"/>
        <end position="161"/>
    </location>
</feature>
<reference evidence="9 10" key="1">
    <citation type="submission" date="2016-06" db="EMBL/GenBank/DDBJ databases">
        <authorList>
            <person name="Kjaerup R.B."/>
            <person name="Dalgaard T.S."/>
            <person name="Juul-Madsen H.R."/>
        </authorList>
    </citation>
    <scope>NUCLEOTIDE SEQUENCE [LARGE SCALE GENOMIC DNA]</scope>
</reference>
<evidence type="ECO:0000256" key="6">
    <source>
        <dbReference type="PROSITE-ProRule" id="PRU00042"/>
    </source>
</evidence>
<feature type="domain" description="C2H2-type" evidence="8">
    <location>
        <begin position="162"/>
        <end position="191"/>
    </location>
</feature>
<dbReference type="EMBL" id="LT853701">
    <property type="protein sequence ID" value="SMQ54978.1"/>
    <property type="molecule type" value="Genomic_DNA"/>
</dbReference>
<feature type="region of interest" description="Disordered" evidence="7">
    <location>
        <begin position="248"/>
        <end position="269"/>
    </location>
</feature>
<keyword evidence="3 6" id="KW-0863">Zinc-finger</keyword>
<dbReference type="SMART" id="SM00355">
    <property type="entry name" value="ZnF_C2H2"/>
    <property type="match status" value="3"/>
</dbReference>
<evidence type="ECO:0000256" key="2">
    <source>
        <dbReference type="ARBA" id="ARBA00022737"/>
    </source>
</evidence>
<evidence type="ECO:0000259" key="8">
    <source>
        <dbReference type="PROSITE" id="PS50157"/>
    </source>
</evidence>
<keyword evidence="2" id="KW-0677">Repeat</keyword>
<feature type="compositionally biased region" description="Basic and acidic residues" evidence="7">
    <location>
        <begin position="508"/>
        <end position="517"/>
    </location>
</feature>
<keyword evidence="10" id="KW-1185">Reference proteome</keyword>
<evidence type="ECO:0000256" key="1">
    <source>
        <dbReference type="ARBA" id="ARBA00022723"/>
    </source>
</evidence>
<feature type="domain" description="C2H2-type" evidence="8">
    <location>
        <begin position="195"/>
        <end position="224"/>
    </location>
</feature>
<gene>
    <name evidence="9" type="ORF">ZT3D7_G10133</name>
</gene>
<dbReference type="SUPFAM" id="SSF57667">
    <property type="entry name" value="beta-beta-alpha zinc fingers"/>
    <property type="match status" value="1"/>
</dbReference>
<name>A0A1X7S5M1_ZYMT9</name>
<accession>A0A1X7S5M1</accession>
<dbReference type="GO" id="GO:0005667">
    <property type="term" value="C:transcription regulator complex"/>
    <property type="evidence" value="ECO:0007669"/>
    <property type="project" value="TreeGrafter"/>
</dbReference>
<dbReference type="AlphaFoldDB" id="A0A1X7S5M1"/>
<dbReference type="GO" id="GO:0000978">
    <property type="term" value="F:RNA polymerase II cis-regulatory region sequence-specific DNA binding"/>
    <property type="evidence" value="ECO:0007669"/>
    <property type="project" value="TreeGrafter"/>
</dbReference>
<dbReference type="Gene3D" id="3.30.160.60">
    <property type="entry name" value="Classic Zinc Finger"/>
    <property type="match status" value="2"/>
</dbReference>
<proteinExistence type="predicted"/>